<feature type="signal peptide" evidence="2">
    <location>
        <begin position="1"/>
        <end position="24"/>
    </location>
</feature>
<dbReference type="PANTHER" id="PTHR35038">
    <property type="entry name" value="DISSIMILATORY SULFITE REDUCTASE SIRA"/>
    <property type="match status" value="1"/>
</dbReference>
<dbReference type="NCBIfam" id="TIGR01905">
    <property type="entry name" value="paired_CXXCH_1"/>
    <property type="match status" value="1"/>
</dbReference>
<dbReference type="InterPro" id="IPR036280">
    <property type="entry name" value="Multihaem_cyt_sf"/>
</dbReference>
<gene>
    <name evidence="4" type="ORF">SAMN02745885_02603</name>
</gene>
<feature type="domain" description="Doubled CXXCH motif" evidence="3">
    <location>
        <begin position="33"/>
        <end position="74"/>
    </location>
</feature>
<protein>
    <submittedName>
        <fullName evidence="4">Doubled CXXCH domain-containing protein</fullName>
    </submittedName>
</protein>
<dbReference type="GO" id="GO:0016491">
    <property type="term" value="F:oxidoreductase activity"/>
    <property type="evidence" value="ECO:0007669"/>
    <property type="project" value="TreeGrafter"/>
</dbReference>
<reference evidence="5" key="1">
    <citation type="submission" date="2017-02" db="EMBL/GenBank/DDBJ databases">
        <authorList>
            <person name="Varghese N."/>
            <person name="Submissions S."/>
        </authorList>
    </citation>
    <scope>NUCLEOTIDE SEQUENCE [LARGE SCALE GENOMIC DNA]</scope>
    <source>
        <strain evidence="5">DSM 16521</strain>
    </source>
</reference>
<dbReference type="OrthoDB" id="9771829at2"/>
<dbReference type="RefSeq" id="WP_078666568.1">
    <property type="nucleotide sequence ID" value="NZ_FUXM01000051.1"/>
</dbReference>
<proteinExistence type="predicted"/>
<dbReference type="AlphaFoldDB" id="A0A1T4SD22"/>
<keyword evidence="1 2" id="KW-0732">Signal</keyword>
<sequence>MKKRMLFVLAALCALFTVPSVAFAINYSGPVTHGNFAGNSKGCADCHVTHGASAAKLLKGGTNQTEFCFVCHGNAGISGFDVKNGKIQTEDGTTWNPSWAGGFDQAYDFGGSGTYKAVTSVHNVEKDSGSTNMPAGVGNGFQIPGGSGTLADNFRCGSCHNPHAGGTYDNTTYTSKNPRLLKKAPLGVDVPYMGLWTISNTTNNTGTNRVTQYGTGINAWCGACHGVFNTEGVAGSGHTADVNGKYRHAMGVLVSQTTHPEWNPGLDSDDGIALDSAGKLNCLSCHRAHGSSATTSNGFMRYASYNGQAQSTSSVLLRLPERDVCYSCHGAAQYNKPS</sequence>
<accession>A0A1T4SD22</accession>
<evidence type="ECO:0000256" key="2">
    <source>
        <dbReference type="SAM" id="SignalP"/>
    </source>
</evidence>
<organism evidence="4 5">
    <name type="scientific">Carboxydocella sporoproducens DSM 16521</name>
    <dbReference type="NCBI Taxonomy" id="1121270"/>
    <lineage>
        <taxon>Bacteria</taxon>
        <taxon>Bacillati</taxon>
        <taxon>Bacillota</taxon>
        <taxon>Clostridia</taxon>
        <taxon>Eubacteriales</taxon>
        <taxon>Clostridiales Family XVI. Incertae Sedis</taxon>
        <taxon>Carboxydocella</taxon>
    </lineage>
</organism>
<evidence type="ECO:0000256" key="1">
    <source>
        <dbReference type="ARBA" id="ARBA00022729"/>
    </source>
</evidence>
<dbReference type="EMBL" id="FUXM01000051">
    <property type="protein sequence ID" value="SKA26047.1"/>
    <property type="molecule type" value="Genomic_DNA"/>
</dbReference>
<name>A0A1T4SD22_9FIRM</name>
<evidence type="ECO:0000313" key="4">
    <source>
        <dbReference type="EMBL" id="SKA26047.1"/>
    </source>
</evidence>
<evidence type="ECO:0000313" key="5">
    <source>
        <dbReference type="Proteomes" id="UP000189933"/>
    </source>
</evidence>
<dbReference type="InterPro" id="IPR051829">
    <property type="entry name" value="Multiheme_Cytochr_ET"/>
</dbReference>
<evidence type="ECO:0000259" key="3">
    <source>
        <dbReference type="Pfam" id="PF09699"/>
    </source>
</evidence>
<dbReference type="SUPFAM" id="SSF48695">
    <property type="entry name" value="Multiheme cytochromes"/>
    <property type="match status" value="1"/>
</dbReference>
<keyword evidence="5" id="KW-1185">Reference proteome</keyword>
<dbReference type="InterPro" id="IPR010177">
    <property type="entry name" value="Paired_CXXCH_1"/>
</dbReference>
<dbReference type="PANTHER" id="PTHR35038:SF6">
    <property type="entry name" value="SURFACE LOCALIZED DECAHEME CYTOCHROME C LIPOPROTEIN"/>
    <property type="match status" value="1"/>
</dbReference>
<feature type="chain" id="PRO_5010525541" evidence="2">
    <location>
        <begin position="25"/>
        <end position="338"/>
    </location>
</feature>
<dbReference type="Proteomes" id="UP000189933">
    <property type="component" value="Unassembled WGS sequence"/>
</dbReference>
<dbReference type="Pfam" id="PF09699">
    <property type="entry name" value="Paired_CXXCH_1"/>
    <property type="match status" value="1"/>
</dbReference>